<evidence type="ECO:0000256" key="3">
    <source>
        <dbReference type="ARBA" id="ARBA00022722"/>
    </source>
</evidence>
<dbReference type="SUPFAM" id="SSF54211">
    <property type="entry name" value="Ribosomal protein S5 domain 2-like"/>
    <property type="match status" value="1"/>
</dbReference>
<evidence type="ECO:0000256" key="4">
    <source>
        <dbReference type="ARBA" id="ARBA00022759"/>
    </source>
</evidence>
<comment type="subunit">
    <text evidence="7">Consists of a catalytic RNA component (M1 or rnpB) and a protein subunit.</text>
</comment>
<dbReference type="Pfam" id="PF00825">
    <property type="entry name" value="Ribonuclease_P"/>
    <property type="match status" value="1"/>
</dbReference>
<protein>
    <recommendedName>
        <fullName evidence="7 8">Ribonuclease P protein component</fullName>
        <shortName evidence="7">RNase P protein</shortName>
        <shortName evidence="7">RNaseP protein</shortName>
        <ecNumber evidence="7 8">3.1.26.5</ecNumber>
    </recommendedName>
    <alternativeName>
        <fullName evidence="7">Protein C5</fullName>
    </alternativeName>
</protein>
<reference evidence="10" key="1">
    <citation type="submission" date="2016-11" db="EMBL/GenBank/DDBJ databases">
        <authorList>
            <person name="Varghese N."/>
            <person name="Submissions S."/>
        </authorList>
    </citation>
    <scope>NUCLEOTIDE SEQUENCE [LARGE SCALE GENOMIC DNA]</scope>
    <source>
        <strain evidence="10">DSM 12395</strain>
    </source>
</reference>
<dbReference type="STRING" id="1121429.SAMN02745133_02668"/>
<dbReference type="NCBIfam" id="TIGR00188">
    <property type="entry name" value="rnpA"/>
    <property type="match status" value="1"/>
</dbReference>
<dbReference type="GO" id="GO:0000049">
    <property type="term" value="F:tRNA binding"/>
    <property type="evidence" value="ECO:0007669"/>
    <property type="project" value="UniProtKB-UniRule"/>
</dbReference>
<evidence type="ECO:0000256" key="2">
    <source>
        <dbReference type="ARBA" id="ARBA00022694"/>
    </source>
</evidence>
<dbReference type="AlphaFoldDB" id="A0A1M5BPD3"/>
<dbReference type="PANTHER" id="PTHR33992">
    <property type="entry name" value="RIBONUCLEASE P PROTEIN COMPONENT"/>
    <property type="match status" value="1"/>
</dbReference>
<dbReference type="HAMAP" id="MF_00227">
    <property type="entry name" value="RNase_P"/>
    <property type="match status" value="1"/>
</dbReference>
<keyword evidence="3 7" id="KW-0540">Nuclease</keyword>
<evidence type="ECO:0000313" key="9">
    <source>
        <dbReference type="EMBL" id="SHF44483.1"/>
    </source>
</evidence>
<comment type="function">
    <text evidence="1 7">RNaseP catalyzes the removal of the 5'-leader sequence from pre-tRNA to produce the mature 5'-terminus. It can also cleave other RNA substrates such as 4.5S RNA. The protein component plays an auxiliary but essential role in vivo by binding to the 5'-leader sequence and broadening the substrate specificity of the ribozyme.</text>
</comment>
<accession>A0A1M5BPD3</accession>
<dbReference type="Proteomes" id="UP000184148">
    <property type="component" value="Unassembled WGS sequence"/>
</dbReference>
<name>A0A1M5BPD3_9FIRM</name>
<dbReference type="InterPro" id="IPR014721">
    <property type="entry name" value="Ribsml_uS5_D2-typ_fold_subgr"/>
</dbReference>
<organism evidence="9 10">
    <name type="scientific">Desulforamulus putei DSM 12395</name>
    <dbReference type="NCBI Taxonomy" id="1121429"/>
    <lineage>
        <taxon>Bacteria</taxon>
        <taxon>Bacillati</taxon>
        <taxon>Bacillota</taxon>
        <taxon>Clostridia</taxon>
        <taxon>Eubacteriales</taxon>
        <taxon>Peptococcaceae</taxon>
        <taxon>Desulforamulus</taxon>
    </lineage>
</organism>
<dbReference type="PROSITE" id="PS00648">
    <property type="entry name" value="RIBONUCLEASE_P"/>
    <property type="match status" value="1"/>
</dbReference>
<evidence type="ECO:0000256" key="1">
    <source>
        <dbReference type="ARBA" id="ARBA00002663"/>
    </source>
</evidence>
<dbReference type="GO" id="GO:0030677">
    <property type="term" value="C:ribonuclease P complex"/>
    <property type="evidence" value="ECO:0007669"/>
    <property type="project" value="TreeGrafter"/>
</dbReference>
<gene>
    <name evidence="7" type="primary">rnpA</name>
    <name evidence="9" type="ORF">SAMN02745133_02668</name>
</gene>
<dbReference type="Gene3D" id="3.30.230.10">
    <property type="match status" value="1"/>
</dbReference>
<proteinExistence type="inferred from homology"/>
<comment type="similarity">
    <text evidence="7">Belongs to the RnpA family.</text>
</comment>
<sequence>MEKFISLKKNSEFQSVYRHGVSAANRYLVLYQFPNKGLGRRFGFSISKKVGKAVCRNRLRRILKEICRLNLERFPAAHDFVFIVRQASFDQDYHQMEKHVWHVLGKLNQQERE</sequence>
<dbReference type="InterPro" id="IPR020539">
    <property type="entry name" value="RNase_P_CS"/>
</dbReference>
<keyword evidence="5 7" id="KW-0378">Hydrolase</keyword>
<evidence type="ECO:0000256" key="6">
    <source>
        <dbReference type="ARBA" id="ARBA00022884"/>
    </source>
</evidence>
<evidence type="ECO:0000256" key="5">
    <source>
        <dbReference type="ARBA" id="ARBA00022801"/>
    </source>
</evidence>
<evidence type="ECO:0000256" key="8">
    <source>
        <dbReference type="NCBIfam" id="TIGR00188"/>
    </source>
</evidence>
<keyword evidence="2 7" id="KW-0819">tRNA processing</keyword>
<dbReference type="PANTHER" id="PTHR33992:SF1">
    <property type="entry name" value="RIBONUCLEASE P PROTEIN COMPONENT"/>
    <property type="match status" value="1"/>
</dbReference>
<evidence type="ECO:0000256" key="7">
    <source>
        <dbReference type="HAMAP-Rule" id="MF_00227"/>
    </source>
</evidence>
<dbReference type="InterPro" id="IPR020568">
    <property type="entry name" value="Ribosomal_Su5_D2-typ_SF"/>
</dbReference>
<dbReference type="GO" id="GO:0004526">
    <property type="term" value="F:ribonuclease P activity"/>
    <property type="evidence" value="ECO:0007669"/>
    <property type="project" value="UniProtKB-UniRule"/>
</dbReference>
<comment type="catalytic activity">
    <reaction evidence="7">
        <text>Endonucleolytic cleavage of RNA, removing 5'-extranucleotides from tRNA precursor.</text>
        <dbReference type="EC" id="3.1.26.5"/>
    </reaction>
</comment>
<keyword evidence="10" id="KW-1185">Reference proteome</keyword>
<dbReference type="EMBL" id="FQUY01000024">
    <property type="protein sequence ID" value="SHF44483.1"/>
    <property type="molecule type" value="Genomic_DNA"/>
</dbReference>
<dbReference type="RefSeq" id="WP_073239871.1">
    <property type="nucleotide sequence ID" value="NZ_FQUY01000024.1"/>
</dbReference>
<dbReference type="GO" id="GO:0001682">
    <property type="term" value="P:tRNA 5'-leader removal"/>
    <property type="evidence" value="ECO:0007669"/>
    <property type="project" value="UniProtKB-UniRule"/>
</dbReference>
<evidence type="ECO:0000313" key="10">
    <source>
        <dbReference type="Proteomes" id="UP000184148"/>
    </source>
</evidence>
<dbReference type="OrthoDB" id="9810867at2"/>
<keyword evidence="6 7" id="KW-0694">RNA-binding</keyword>
<dbReference type="InterPro" id="IPR000100">
    <property type="entry name" value="RNase_P"/>
</dbReference>
<dbReference type="GO" id="GO:0042781">
    <property type="term" value="F:3'-tRNA processing endoribonuclease activity"/>
    <property type="evidence" value="ECO:0007669"/>
    <property type="project" value="TreeGrafter"/>
</dbReference>
<keyword evidence="4 7" id="KW-0255">Endonuclease</keyword>
<dbReference type="EC" id="3.1.26.5" evidence="7 8"/>